<feature type="region of interest" description="Disordered" evidence="3">
    <location>
        <begin position="49"/>
        <end position="115"/>
    </location>
</feature>
<feature type="compositionally biased region" description="Basic and acidic residues" evidence="3">
    <location>
        <begin position="57"/>
        <end position="71"/>
    </location>
</feature>
<keyword evidence="2" id="KW-0378">Hydrolase</keyword>
<dbReference type="InterPro" id="IPR011330">
    <property type="entry name" value="Glyco_hydro/deAcase_b/a-brl"/>
</dbReference>
<dbReference type="Proteomes" id="UP000262583">
    <property type="component" value="Chromosome"/>
</dbReference>
<dbReference type="Pfam" id="PF01522">
    <property type="entry name" value="Polysacc_deac_1"/>
    <property type="match status" value="1"/>
</dbReference>
<dbReference type="InterPro" id="IPR002509">
    <property type="entry name" value="NODB_dom"/>
</dbReference>
<dbReference type="AlphaFoldDB" id="A0A2Z4Y1D7"/>
<reference evidence="5 6" key="1">
    <citation type="submission" date="2018-05" db="EMBL/GenBank/DDBJ databases">
        <title>A metagenomic window into the 2 km-deep terrestrial subsurface aquifer revealed taxonomically and functionally diverse microbial community comprising novel uncultured bacterial lineages.</title>
        <authorList>
            <person name="Kadnikov V.V."/>
            <person name="Mardanov A.V."/>
            <person name="Beletsky A.V."/>
            <person name="Banks D."/>
            <person name="Pimenov N.V."/>
            <person name="Frank Y.A."/>
            <person name="Karnachuk O.V."/>
            <person name="Ravin N.V."/>
        </authorList>
    </citation>
    <scope>NUCLEOTIDE SEQUENCE [LARGE SCALE GENOMIC DNA]</scope>
    <source>
        <strain evidence="5">BY</strain>
    </source>
</reference>
<dbReference type="GO" id="GO:0016020">
    <property type="term" value="C:membrane"/>
    <property type="evidence" value="ECO:0007669"/>
    <property type="project" value="TreeGrafter"/>
</dbReference>
<dbReference type="PANTHER" id="PTHR10587">
    <property type="entry name" value="GLYCOSYL TRANSFERASE-RELATED"/>
    <property type="match status" value="1"/>
</dbReference>
<evidence type="ECO:0000313" key="6">
    <source>
        <dbReference type="Proteomes" id="UP000262583"/>
    </source>
</evidence>
<feature type="compositionally biased region" description="Basic residues" evidence="3">
    <location>
        <begin position="78"/>
        <end position="87"/>
    </location>
</feature>
<feature type="compositionally biased region" description="Basic and acidic residues" evidence="3">
    <location>
        <begin position="88"/>
        <end position="106"/>
    </location>
</feature>
<dbReference type="EMBL" id="CP030759">
    <property type="protein sequence ID" value="AXA34844.1"/>
    <property type="molecule type" value="Genomic_DNA"/>
</dbReference>
<dbReference type="InterPro" id="IPR018392">
    <property type="entry name" value="LysM"/>
</dbReference>
<evidence type="ECO:0000259" key="4">
    <source>
        <dbReference type="PROSITE" id="PS51677"/>
    </source>
</evidence>
<feature type="domain" description="NodB homology" evidence="4">
    <location>
        <begin position="199"/>
        <end position="388"/>
    </location>
</feature>
<dbReference type="GO" id="GO:0046872">
    <property type="term" value="F:metal ion binding"/>
    <property type="evidence" value="ECO:0007669"/>
    <property type="project" value="UniProtKB-KW"/>
</dbReference>
<dbReference type="InterPro" id="IPR036779">
    <property type="entry name" value="LysM_dom_sf"/>
</dbReference>
<evidence type="ECO:0000256" key="2">
    <source>
        <dbReference type="ARBA" id="ARBA00022801"/>
    </source>
</evidence>
<name>A0A2Z4Y1D7_SUMC1</name>
<dbReference type="SUPFAM" id="SSF88713">
    <property type="entry name" value="Glycoside hydrolase/deacetylase"/>
    <property type="match status" value="1"/>
</dbReference>
<sequence>MSSHNQIWIESDRKLFGSHRQRVLQLFLACLLSISSALGWPFQWFPPRQNEDVSEATPDRSFRMKMSEKSRSTTSRQKPWRGRRDKQKRAGKETASESADPHEPQDRLTLPTGENSESSGFIVMVYDASDSLSALARSCSTTPQAILSLNRLRYEDLRSGQVLRLPSPQVVETTSMLSKVLAPHEQLQREIWRGVRGKRAVALTFDAGGEANGARELLAYLRDAEVPATFFVTGMFVRRYPEIVREIAAQGHSIHNHSWSHPYFTKIEPTAIREELIKADEWVTSVTGRSTRPYWRPPFGDRNRRVLQLAAECGFQSVYWTLDSLDSYGDHPSAESIAQRVLSPLRGRPPEEDFLDGAIILLHVGEPATVQALPTIVERLRQYGYRLVSLRELLEP</sequence>
<organism evidence="5 6">
    <name type="scientific">Sumerlaea chitinivorans</name>
    <dbReference type="NCBI Taxonomy" id="2250252"/>
    <lineage>
        <taxon>Bacteria</taxon>
        <taxon>Candidatus Sumerlaeota</taxon>
        <taxon>Candidatus Sumerlaeia</taxon>
        <taxon>Candidatus Sumerlaeales</taxon>
        <taxon>Candidatus Sumerlaeaceae</taxon>
        <taxon>Candidatus Sumerlaea</taxon>
    </lineage>
</organism>
<dbReference type="GO" id="GO:0005975">
    <property type="term" value="P:carbohydrate metabolic process"/>
    <property type="evidence" value="ECO:0007669"/>
    <property type="project" value="InterPro"/>
</dbReference>
<dbReference type="Gene3D" id="3.10.350.10">
    <property type="entry name" value="LysM domain"/>
    <property type="match status" value="1"/>
</dbReference>
<dbReference type="GO" id="GO:0016810">
    <property type="term" value="F:hydrolase activity, acting on carbon-nitrogen (but not peptide) bonds"/>
    <property type="evidence" value="ECO:0007669"/>
    <property type="project" value="InterPro"/>
</dbReference>
<dbReference type="KEGG" id="schv:BRCON_0067"/>
<evidence type="ECO:0000256" key="3">
    <source>
        <dbReference type="SAM" id="MobiDB-lite"/>
    </source>
</evidence>
<evidence type="ECO:0000256" key="1">
    <source>
        <dbReference type="ARBA" id="ARBA00022723"/>
    </source>
</evidence>
<dbReference type="Pfam" id="PF01476">
    <property type="entry name" value="LysM"/>
    <property type="match status" value="1"/>
</dbReference>
<keyword evidence="1" id="KW-0479">Metal-binding</keyword>
<dbReference type="PROSITE" id="PS51677">
    <property type="entry name" value="NODB"/>
    <property type="match status" value="1"/>
</dbReference>
<protein>
    <submittedName>
        <fullName evidence="5">Polysaccharide deacetylase</fullName>
    </submittedName>
</protein>
<dbReference type="InterPro" id="IPR050248">
    <property type="entry name" value="Polysacc_deacetylase_ArnD"/>
</dbReference>
<gene>
    <name evidence="5" type="ORF">BRCON_0067</name>
</gene>
<dbReference type="PANTHER" id="PTHR10587:SF133">
    <property type="entry name" value="CHITIN DEACETYLASE 1-RELATED"/>
    <property type="match status" value="1"/>
</dbReference>
<proteinExistence type="predicted"/>
<accession>A0A2Z4Y1D7</accession>
<evidence type="ECO:0000313" key="5">
    <source>
        <dbReference type="EMBL" id="AXA34844.1"/>
    </source>
</evidence>
<dbReference type="CDD" id="cd10917">
    <property type="entry name" value="CE4_NodB_like_6s_7s"/>
    <property type="match status" value="1"/>
</dbReference>
<dbReference type="Gene3D" id="3.20.20.370">
    <property type="entry name" value="Glycoside hydrolase/deacetylase"/>
    <property type="match status" value="1"/>
</dbReference>